<reference evidence="2" key="1">
    <citation type="submission" date="2020-05" db="EMBL/GenBank/DDBJ databases">
        <title>Mycena genomes resolve the evolution of fungal bioluminescence.</title>
        <authorList>
            <person name="Tsai I.J."/>
        </authorList>
    </citation>
    <scope>NUCLEOTIDE SEQUENCE</scope>
    <source>
        <strain evidence="2">171206Taipei</strain>
    </source>
</reference>
<name>A0A8H6VXQ1_9AGAR</name>
<sequence>MTFNDHDIALLHDLVARNNAHSRQHSQKESTSLPEPPSGSSSGKSSLLSRLWGAEKGGREDGGGVWSAETPSGEDFAASPFCPTTSTSSVSSSLPTPAASPQANAGEASPSMRSTSQPQHRLGMRAATASPPGLPPAGLSASALERWFHTGNYD</sequence>
<evidence type="ECO:0000256" key="1">
    <source>
        <dbReference type="SAM" id="MobiDB-lite"/>
    </source>
</evidence>
<keyword evidence="3" id="KW-1185">Reference proteome</keyword>
<organism evidence="2 3">
    <name type="scientific">Mycena indigotica</name>
    <dbReference type="NCBI Taxonomy" id="2126181"/>
    <lineage>
        <taxon>Eukaryota</taxon>
        <taxon>Fungi</taxon>
        <taxon>Dikarya</taxon>
        <taxon>Basidiomycota</taxon>
        <taxon>Agaricomycotina</taxon>
        <taxon>Agaricomycetes</taxon>
        <taxon>Agaricomycetidae</taxon>
        <taxon>Agaricales</taxon>
        <taxon>Marasmiineae</taxon>
        <taxon>Mycenaceae</taxon>
        <taxon>Mycena</taxon>
    </lineage>
</organism>
<feature type="compositionally biased region" description="Low complexity" evidence="1">
    <location>
        <begin position="77"/>
        <end position="103"/>
    </location>
</feature>
<feature type="region of interest" description="Disordered" evidence="1">
    <location>
        <begin position="16"/>
        <end position="142"/>
    </location>
</feature>
<dbReference type="EMBL" id="JACAZF010000012">
    <property type="protein sequence ID" value="KAF7292014.1"/>
    <property type="molecule type" value="Genomic_DNA"/>
</dbReference>
<gene>
    <name evidence="2" type="ORF">MIND_01227100</name>
</gene>
<proteinExistence type="predicted"/>
<dbReference type="RefSeq" id="XP_037214741.1">
    <property type="nucleotide sequence ID" value="XM_037368773.1"/>
</dbReference>
<accession>A0A8H6VXQ1</accession>
<protein>
    <submittedName>
        <fullName evidence="2">Uncharacterized protein</fullName>
    </submittedName>
</protein>
<evidence type="ECO:0000313" key="3">
    <source>
        <dbReference type="Proteomes" id="UP000636479"/>
    </source>
</evidence>
<comment type="caution">
    <text evidence="2">The sequence shown here is derived from an EMBL/GenBank/DDBJ whole genome shotgun (WGS) entry which is preliminary data.</text>
</comment>
<dbReference type="AlphaFoldDB" id="A0A8H6VXQ1"/>
<dbReference type="GeneID" id="59351289"/>
<evidence type="ECO:0000313" key="2">
    <source>
        <dbReference type="EMBL" id="KAF7292014.1"/>
    </source>
</evidence>
<dbReference type="Proteomes" id="UP000636479">
    <property type="component" value="Unassembled WGS sequence"/>
</dbReference>
<feature type="compositionally biased region" description="Low complexity" evidence="1">
    <location>
        <begin position="29"/>
        <end position="49"/>
    </location>
</feature>